<evidence type="ECO:0000313" key="2">
    <source>
        <dbReference type="Proteomes" id="UP000283482"/>
    </source>
</evidence>
<organism evidence="1 2">
    <name type="scientific">Bacteroides stercoris</name>
    <dbReference type="NCBI Taxonomy" id="46506"/>
    <lineage>
        <taxon>Bacteria</taxon>
        <taxon>Pseudomonadati</taxon>
        <taxon>Bacteroidota</taxon>
        <taxon>Bacteroidia</taxon>
        <taxon>Bacteroidales</taxon>
        <taxon>Bacteroidaceae</taxon>
        <taxon>Bacteroides</taxon>
    </lineage>
</organism>
<evidence type="ECO:0000313" key="1">
    <source>
        <dbReference type="EMBL" id="RHB23507.1"/>
    </source>
</evidence>
<sequence>MNEAVQNSKNIYTIEYQLQVPVSDGLSALFQQIEELRSEFGIEPSDNCIDVEIPCQNKHIHYTVKATIDYSRKDALSVLAGGMSEADYIMRHIASCTDDNGNILTGANGGLAKFSVTDIY</sequence>
<accession>A0A413UUY5</accession>
<protein>
    <submittedName>
        <fullName evidence="1">Uncharacterized protein</fullName>
    </submittedName>
</protein>
<reference evidence="1 2" key="1">
    <citation type="submission" date="2018-08" db="EMBL/GenBank/DDBJ databases">
        <title>A genome reference for cultivated species of the human gut microbiota.</title>
        <authorList>
            <person name="Zou Y."/>
            <person name="Xue W."/>
            <person name="Luo G."/>
        </authorList>
    </citation>
    <scope>NUCLEOTIDE SEQUENCE [LARGE SCALE GENOMIC DNA]</scope>
    <source>
        <strain evidence="1 2">AM40-34</strain>
    </source>
</reference>
<dbReference type="EMBL" id="QSGN01000061">
    <property type="protein sequence ID" value="RHB23507.1"/>
    <property type="molecule type" value="Genomic_DNA"/>
</dbReference>
<dbReference type="AlphaFoldDB" id="A0A413UUY5"/>
<name>A0A413UUY5_BACSE</name>
<proteinExistence type="predicted"/>
<dbReference type="Proteomes" id="UP000283482">
    <property type="component" value="Unassembled WGS sequence"/>
</dbReference>
<dbReference type="RefSeq" id="WP_117907864.1">
    <property type="nucleotide sequence ID" value="NZ_QSGN01000061.1"/>
</dbReference>
<comment type="caution">
    <text evidence="1">The sequence shown here is derived from an EMBL/GenBank/DDBJ whole genome shotgun (WGS) entry which is preliminary data.</text>
</comment>
<gene>
    <name evidence="1" type="ORF">DW889_16065</name>
</gene>